<sequence length="162" mass="18387">MRVPERQNAFGHHRCPSRRFCSPASYECGRGGSIAGAADMGGVTSGDWVWVSHLGRRAPRQDRQGKDGFQQGKHYDGQIDRFSHDRRLYDSASEGFHGNRRWASRQSNRERQRSLSPKARIHSHRRDWSLEVDNAVVTGRVPPSRFGEEYVGVQAPQPMGML</sequence>
<evidence type="ECO:0000313" key="3">
    <source>
        <dbReference type="Proteomes" id="UP000242715"/>
    </source>
</evidence>
<feature type="compositionally biased region" description="Basic and acidic residues" evidence="1">
    <location>
        <begin position="73"/>
        <end position="89"/>
    </location>
</feature>
<dbReference type="AlphaFoldDB" id="A0A2Z6N741"/>
<protein>
    <submittedName>
        <fullName evidence="2">Uncharacterized protein</fullName>
    </submittedName>
</protein>
<evidence type="ECO:0000256" key="1">
    <source>
        <dbReference type="SAM" id="MobiDB-lite"/>
    </source>
</evidence>
<dbReference type="EMBL" id="DF973769">
    <property type="protein sequence ID" value="GAU39606.1"/>
    <property type="molecule type" value="Genomic_DNA"/>
</dbReference>
<accession>A0A2Z6N741</accession>
<gene>
    <name evidence="2" type="ORF">TSUD_276460</name>
</gene>
<keyword evidence="3" id="KW-1185">Reference proteome</keyword>
<organism evidence="2 3">
    <name type="scientific">Trifolium subterraneum</name>
    <name type="common">Subterranean clover</name>
    <dbReference type="NCBI Taxonomy" id="3900"/>
    <lineage>
        <taxon>Eukaryota</taxon>
        <taxon>Viridiplantae</taxon>
        <taxon>Streptophyta</taxon>
        <taxon>Embryophyta</taxon>
        <taxon>Tracheophyta</taxon>
        <taxon>Spermatophyta</taxon>
        <taxon>Magnoliopsida</taxon>
        <taxon>eudicotyledons</taxon>
        <taxon>Gunneridae</taxon>
        <taxon>Pentapetalae</taxon>
        <taxon>rosids</taxon>
        <taxon>fabids</taxon>
        <taxon>Fabales</taxon>
        <taxon>Fabaceae</taxon>
        <taxon>Papilionoideae</taxon>
        <taxon>50 kb inversion clade</taxon>
        <taxon>NPAAA clade</taxon>
        <taxon>Hologalegina</taxon>
        <taxon>IRL clade</taxon>
        <taxon>Trifolieae</taxon>
        <taxon>Trifolium</taxon>
    </lineage>
</organism>
<evidence type="ECO:0000313" key="2">
    <source>
        <dbReference type="EMBL" id="GAU39606.1"/>
    </source>
</evidence>
<feature type="region of interest" description="Disordered" evidence="1">
    <location>
        <begin position="56"/>
        <end position="124"/>
    </location>
</feature>
<reference evidence="3" key="1">
    <citation type="journal article" date="2017" name="Front. Plant Sci.">
        <title>Climate Clever Clovers: New Paradigm to Reduce the Environmental Footprint of Ruminants by Breeding Low Methanogenic Forages Utilizing Haplotype Variation.</title>
        <authorList>
            <person name="Kaur P."/>
            <person name="Appels R."/>
            <person name="Bayer P.E."/>
            <person name="Keeble-Gagnere G."/>
            <person name="Wang J."/>
            <person name="Hirakawa H."/>
            <person name="Shirasawa K."/>
            <person name="Vercoe P."/>
            <person name="Stefanova K."/>
            <person name="Durmic Z."/>
            <person name="Nichols P."/>
            <person name="Revell C."/>
            <person name="Isobe S.N."/>
            <person name="Edwards D."/>
            <person name="Erskine W."/>
        </authorList>
    </citation>
    <scope>NUCLEOTIDE SEQUENCE [LARGE SCALE GENOMIC DNA]</scope>
    <source>
        <strain evidence="3">cv. Daliak</strain>
    </source>
</reference>
<proteinExistence type="predicted"/>
<dbReference type="Proteomes" id="UP000242715">
    <property type="component" value="Unassembled WGS sequence"/>
</dbReference>
<name>A0A2Z6N741_TRISU</name>